<proteinExistence type="predicted"/>
<dbReference type="InterPro" id="IPR036941">
    <property type="entry name" value="Rcpt_L-dom_sf"/>
</dbReference>
<feature type="domain" description="Receptor L-domain" evidence="1">
    <location>
        <begin position="12"/>
        <end position="122"/>
    </location>
</feature>
<evidence type="ECO:0000259" key="1">
    <source>
        <dbReference type="Pfam" id="PF01030"/>
    </source>
</evidence>
<dbReference type="AlphaFoldDB" id="A0A183GJ36"/>
<dbReference type="SUPFAM" id="SSF52058">
    <property type="entry name" value="L domain-like"/>
    <property type="match status" value="2"/>
</dbReference>
<dbReference type="InterPro" id="IPR053079">
    <property type="entry name" value="SPS2_domain"/>
</dbReference>
<dbReference type="PANTHER" id="PTHR21662">
    <property type="entry name" value="RECEPTOR PROTEIN-TYROSINE KINASE"/>
    <property type="match status" value="1"/>
</dbReference>
<dbReference type="PANTHER" id="PTHR21662:SF59">
    <property type="entry name" value="RECEPTOR PROTEIN-TYROSINE KINASE"/>
    <property type="match status" value="1"/>
</dbReference>
<feature type="domain" description="Receptor L-domain" evidence="1">
    <location>
        <begin position="166"/>
        <end position="259"/>
    </location>
</feature>
<keyword evidence="2" id="KW-1185">Reference proteome</keyword>
<accession>A0A183GJ36</accession>
<sequence length="318" mass="35177">LTTAYTQTIEDNCSGIYGKFVLPSTDRPASDVLLRKFGNATQLVGEITIVGTDVVDLSFLRNVGKIIPSYLNVKDREAKMYIRIENNSKLERLGWDMLQEVLIVAIHISNNPKLCYLTTELDALFTTRDLDAVQGRICEAGPTDIEPPTQCRIGNEGNLSSIPGECQSLIGRLTIDQSSSPYDFWKLYNITTIYGQLTVRNASIKGLSPLWKLTQIVNLAPNESALIVESNKHMKSAFMSGIELVLSDEPVQIINNTVMKLLEEECTALGRSVDISSAGNRKNCPGRSKMGSELFDVSQYGTTMLCSVVMCTRFLYSP</sequence>
<protein>
    <submittedName>
        <fullName evidence="3">Recep_L_domain domain-containing protein</fullName>
    </submittedName>
</protein>
<evidence type="ECO:0000313" key="3">
    <source>
        <dbReference type="WBParaSite" id="HPBE_0002267401-mRNA-1"/>
    </source>
</evidence>
<dbReference type="Gene3D" id="3.80.20.20">
    <property type="entry name" value="Receptor L-domain"/>
    <property type="match status" value="2"/>
</dbReference>
<dbReference type="WBParaSite" id="HPBE_0002267401-mRNA-1">
    <property type="protein sequence ID" value="HPBE_0002267401-mRNA-1"/>
    <property type="gene ID" value="HPBE_0002267401"/>
</dbReference>
<name>A0A183GJ36_HELPZ</name>
<reference evidence="3" key="1">
    <citation type="submission" date="2019-09" db="UniProtKB">
        <authorList>
            <consortium name="WormBaseParasite"/>
        </authorList>
    </citation>
    <scope>IDENTIFICATION</scope>
</reference>
<organism evidence="2 3">
    <name type="scientific">Heligmosomoides polygyrus</name>
    <name type="common">Parasitic roundworm</name>
    <dbReference type="NCBI Taxonomy" id="6339"/>
    <lineage>
        <taxon>Eukaryota</taxon>
        <taxon>Metazoa</taxon>
        <taxon>Ecdysozoa</taxon>
        <taxon>Nematoda</taxon>
        <taxon>Chromadorea</taxon>
        <taxon>Rhabditida</taxon>
        <taxon>Rhabditina</taxon>
        <taxon>Rhabditomorpha</taxon>
        <taxon>Strongyloidea</taxon>
        <taxon>Heligmosomidae</taxon>
        <taxon>Heligmosomoides</taxon>
    </lineage>
</organism>
<dbReference type="Proteomes" id="UP000050761">
    <property type="component" value="Unassembled WGS sequence"/>
</dbReference>
<dbReference type="InterPro" id="IPR000494">
    <property type="entry name" value="Rcpt_L-dom"/>
</dbReference>
<dbReference type="Pfam" id="PF01030">
    <property type="entry name" value="Recep_L_domain"/>
    <property type="match status" value="2"/>
</dbReference>
<evidence type="ECO:0000313" key="2">
    <source>
        <dbReference type="Proteomes" id="UP000050761"/>
    </source>
</evidence>